<dbReference type="GO" id="GO:0006952">
    <property type="term" value="P:defense response"/>
    <property type="evidence" value="ECO:0007669"/>
    <property type="project" value="UniProtKB-KW"/>
</dbReference>
<dbReference type="EMBL" id="JAAMPC010000011">
    <property type="protein sequence ID" value="KAG2284067.1"/>
    <property type="molecule type" value="Genomic_DNA"/>
</dbReference>
<dbReference type="InterPro" id="IPR032675">
    <property type="entry name" value="LRR_dom_sf"/>
</dbReference>
<dbReference type="PANTHER" id="PTHR36766">
    <property type="entry name" value="PLANT BROAD-SPECTRUM MILDEW RESISTANCE PROTEIN RPW8"/>
    <property type="match status" value="1"/>
</dbReference>
<evidence type="ECO:0000256" key="3">
    <source>
        <dbReference type="ARBA" id="ARBA00022737"/>
    </source>
</evidence>
<dbReference type="SUPFAM" id="SSF52047">
    <property type="entry name" value="RNI-like"/>
    <property type="match status" value="1"/>
</dbReference>
<comment type="caution">
    <text evidence="8">The sequence shown here is derived from an EMBL/GenBank/DDBJ whole genome shotgun (WGS) entry which is preliminary data.</text>
</comment>
<sequence length="752" mass="85613">MSVWLGRGFLSNSNLLETLIFAAKISTDFKPLSEDLASTLERLIPLSEEIESFQGKLDFAYGDLKELVDTLFRAREVVNTCIEGVSWFQKPILTREIQRIVNDMLKFSRTELHFLQFRTLDDGGLCKRIDCFSVPVYTDLCSVPLPDKDLLGFDYPLMELKKKLRDDSVGCLVVCAPPGCGKTTLVAQLCHDQEIKGMFKHIFYWVTSRTPNLRVMVQHLLLHNGFKDLTFTNDSQAANCLRKLLEELKGNGILLVFDDVFAGAESLLKTFQINLQDYKILVTSQFEFPSFGPTYHLKPLEHQDAKNLLIQLASPLPHHTNPYEFEDLLQKTLKRCNGLLPLVIEVVGVSLKGRGLHLWKDQVESWSEGKTILERPQPSFNALEPHLKECFMDMGSFLEDQKIRASVIIDLWVELYGTSSSSIVYMKYLNDLASQNLLKLIPLGRSEQEDGFYNGLLVTQHDVLRELAIHQSRLESILETKRLKLEIIKNKFPELYSNLRQPINARLLSIATDNLFSSSWIQMDCPNVEVLILNLSSSDYALPSFIAGMKKLKVLTIANHGVSLAKITNFSCLSSLPNLKRIRFEKASVTLLDLPQLRLGSLEKISFVMCSFGEVFYDCVDVDISKALPSLQEIEIDYCYDLDEVPYWISQVVSLKKLSVTNCYKLSRLPNDIDNLSKLERLASCFNLCELPETTSELRNLRFLDISHCTGLRKLPLEIGKLQKKLKKISMSKCWRCELPGSVVNLENLEQI</sequence>
<keyword evidence="2" id="KW-0433">Leucine-rich repeat</keyword>
<dbReference type="Gene3D" id="3.80.10.10">
    <property type="entry name" value="Ribonuclease Inhibitor"/>
    <property type="match status" value="1"/>
</dbReference>
<dbReference type="PANTHER" id="PTHR36766:SF3">
    <property type="entry name" value="RPW8 DOMAIN-CONTAINING PROTEIN"/>
    <property type="match status" value="1"/>
</dbReference>
<dbReference type="Gene3D" id="1.10.10.10">
    <property type="entry name" value="Winged helix-like DNA-binding domain superfamily/Winged helix DNA-binding domain"/>
    <property type="match status" value="1"/>
</dbReference>
<feature type="domain" description="RPW8" evidence="7">
    <location>
        <begin position="1"/>
        <end position="146"/>
    </location>
</feature>
<dbReference type="InterPro" id="IPR003593">
    <property type="entry name" value="AAA+_ATPase"/>
</dbReference>
<dbReference type="InterPro" id="IPR008808">
    <property type="entry name" value="Powdery_mildew-R_dom"/>
</dbReference>
<evidence type="ECO:0000256" key="4">
    <source>
        <dbReference type="ARBA" id="ARBA00022741"/>
    </source>
</evidence>
<dbReference type="FunFam" id="3.80.10.10:FF:001428">
    <property type="entry name" value="Probable disease resistance protein At5g04720"/>
    <property type="match status" value="1"/>
</dbReference>
<evidence type="ECO:0000256" key="5">
    <source>
        <dbReference type="ARBA" id="ARBA00022821"/>
    </source>
</evidence>
<dbReference type="SUPFAM" id="SSF52540">
    <property type="entry name" value="P-loop containing nucleoside triphosphate hydrolases"/>
    <property type="match status" value="1"/>
</dbReference>
<dbReference type="SMART" id="SM00382">
    <property type="entry name" value="AAA"/>
    <property type="match status" value="1"/>
</dbReference>
<dbReference type="InterPro" id="IPR002182">
    <property type="entry name" value="NB-ARC"/>
</dbReference>
<reference evidence="8 9" key="1">
    <citation type="submission" date="2020-02" db="EMBL/GenBank/DDBJ databases">
        <authorList>
            <person name="Ma Q."/>
            <person name="Huang Y."/>
            <person name="Song X."/>
            <person name="Pei D."/>
        </authorList>
    </citation>
    <scope>NUCLEOTIDE SEQUENCE [LARGE SCALE GENOMIC DNA]</scope>
    <source>
        <strain evidence="8">Sxm20200214</strain>
        <tissue evidence="8">Leaf</tissue>
    </source>
</reference>
<gene>
    <name evidence="8" type="ORF">Bca52824_055287</name>
</gene>
<comment type="similarity">
    <text evidence="1">Belongs to the disease resistance NB-LRR family.</text>
</comment>
<keyword evidence="5" id="KW-0611">Plant defense</keyword>
<dbReference type="Gene3D" id="3.40.50.300">
    <property type="entry name" value="P-loop containing nucleotide triphosphate hydrolases"/>
    <property type="match status" value="1"/>
</dbReference>
<proteinExistence type="inferred from homology"/>
<organism evidence="8 9">
    <name type="scientific">Brassica carinata</name>
    <name type="common">Ethiopian mustard</name>
    <name type="synonym">Abyssinian cabbage</name>
    <dbReference type="NCBI Taxonomy" id="52824"/>
    <lineage>
        <taxon>Eukaryota</taxon>
        <taxon>Viridiplantae</taxon>
        <taxon>Streptophyta</taxon>
        <taxon>Embryophyta</taxon>
        <taxon>Tracheophyta</taxon>
        <taxon>Spermatophyta</taxon>
        <taxon>Magnoliopsida</taxon>
        <taxon>eudicotyledons</taxon>
        <taxon>Gunneridae</taxon>
        <taxon>Pentapetalae</taxon>
        <taxon>rosids</taxon>
        <taxon>malvids</taxon>
        <taxon>Brassicales</taxon>
        <taxon>Brassicaceae</taxon>
        <taxon>Brassiceae</taxon>
        <taxon>Brassica</taxon>
    </lineage>
</organism>
<keyword evidence="3" id="KW-0677">Repeat</keyword>
<dbReference type="PRINTS" id="PR00364">
    <property type="entry name" value="DISEASERSIST"/>
</dbReference>
<evidence type="ECO:0000256" key="2">
    <source>
        <dbReference type="ARBA" id="ARBA00022614"/>
    </source>
</evidence>
<keyword evidence="6" id="KW-0067">ATP-binding</keyword>
<dbReference type="PROSITE" id="PS51153">
    <property type="entry name" value="RPW8"/>
    <property type="match status" value="1"/>
</dbReference>
<evidence type="ECO:0000259" key="7">
    <source>
        <dbReference type="PROSITE" id="PS51153"/>
    </source>
</evidence>
<evidence type="ECO:0000313" key="9">
    <source>
        <dbReference type="Proteomes" id="UP000886595"/>
    </source>
</evidence>
<accession>A0A8X7RAF0</accession>
<dbReference type="OrthoDB" id="1039867at2759"/>
<dbReference type="FunFam" id="3.40.50.300:FF:003793">
    <property type="entry name" value="Probable disease resistance protein At5g66900"/>
    <property type="match status" value="1"/>
</dbReference>
<dbReference type="Pfam" id="PF00931">
    <property type="entry name" value="NB-ARC"/>
    <property type="match status" value="1"/>
</dbReference>
<dbReference type="GO" id="GO:0043531">
    <property type="term" value="F:ADP binding"/>
    <property type="evidence" value="ECO:0007669"/>
    <property type="project" value="InterPro"/>
</dbReference>
<dbReference type="Proteomes" id="UP000886595">
    <property type="component" value="Unassembled WGS sequence"/>
</dbReference>
<dbReference type="Pfam" id="PF05659">
    <property type="entry name" value="RPW8"/>
    <property type="match status" value="1"/>
</dbReference>
<dbReference type="GO" id="GO:0005524">
    <property type="term" value="F:ATP binding"/>
    <property type="evidence" value="ECO:0007669"/>
    <property type="project" value="UniProtKB-KW"/>
</dbReference>
<evidence type="ECO:0000256" key="6">
    <source>
        <dbReference type="ARBA" id="ARBA00022840"/>
    </source>
</evidence>
<keyword evidence="4" id="KW-0547">Nucleotide-binding</keyword>
<dbReference type="InterPro" id="IPR027417">
    <property type="entry name" value="P-loop_NTPase"/>
</dbReference>
<dbReference type="InterPro" id="IPR036388">
    <property type="entry name" value="WH-like_DNA-bd_sf"/>
</dbReference>
<name>A0A8X7RAF0_BRACI</name>
<dbReference type="AlphaFoldDB" id="A0A8X7RAF0"/>
<evidence type="ECO:0000313" key="8">
    <source>
        <dbReference type="EMBL" id="KAG2284067.1"/>
    </source>
</evidence>
<evidence type="ECO:0000256" key="1">
    <source>
        <dbReference type="ARBA" id="ARBA00008894"/>
    </source>
</evidence>
<keyword evidence="9" id="KW-1185">Reference proteome</keyword>
<protein>
    <recommendedName>
        <fullName evidence="7">RPW8 domain-containing protein</fullName>
    </recommendedName>
</protein>